<dbReference type="RefSeq" id="WP_008844248.1">
    <property type="nucleotide sequence ID" value="NZ_BAEN01000037.1"/>
</dbReference>
<proteinExistence type="inferred from homology"/>
<dbReference type="SUPFAM" id="SSF53850">
    <property type="entry name" value="Periplasmic binding protein-like II"/>
    <property type="match status" value="1"/>
</dbReference>
<name>K6Y8A2_9ALTE</name>
<dbReference type="PANTHER" id="PTHR35936">
    <property type="entry name" value="MEMBRANE-BOUND LYTIC MUREIN TRANSGLYCOSYLASE F"/>
    <property type="match status" value="1"/>
</dbReference>
<dbReference type="PANTHER" id="PTHR35936:SF25">
    <property type="entry name" value="ABC TRANSPORTER SUBSTRATE-BINDING PROTEIN"/>
    <property type="match status" value="1"/>
</dbReference>
<reference evidence="2 3" key="1">
    <citation type="journal article" date="2017" name="Antonie Van Leeuwenhoek">
        <title>Rhizobium rhizosphaerae sp. nov., a novel species isolated from rice rhizosphere.</title>
        <authorList>
            <person name="Zhao J.J."/>
            <person name="Zhang J."/>
            <person name="Zhang R.J."/>
            <person name="Zhang C.W."/>
            <person name="Yin H.Q."/>
            <person name="Zhang X.X."/>
        </authorList>
    </citation>
    <scope>NUCLEOTIDE SEQUENCE [LARGE SCALE GENOMIC DNA]</scope>
    <source>
        <strain evidence="2 3">E3</strain>
    </source>
</reference>
<dbReference type="STRING" id="1127673.GLIP_1803"/>
<dbReference type="eggNOG" id="COG0834">
    <property type="taxonomic scope" value="Bacteria"/>
</dbReference>
<evidence type="ECO:0000256" key="1">
    <source>
        <dbReference type="ARBA" id="ARBA00010333"/>
    </source>
</evidence>
<keyword evidence="3" id="KW-1185">Reference proteome</keyword>
<accession>K6Y8A2</accession>
<protein>
    <submittedName>
        <fullName evidence="2">Uncharacterized protein</fullName>
    </submittedName>
</protein>
<dbReference type="OrthoDB" id="8771774at2"/>
<evidence type="ECO:0000313" key="3">
    <source>
        <dbReference type="Proteomes" id="UP000006334"/>
    </source>
</evidence>
<sequence length="260" mass="30187">MIRFVSIFYLIVLFFGTSTLALASKNKTLQMFIWSSELAPIISKGEGTDKVLDLMQYQGIFVDIMAKLPTELQVSIDVSLIGRARGEKELYKGVYDLSILSKEWLSQPEALVYTKPIYVHREYLYAVSEIPDVSLEKIINKAFICTRRNYLYPKLKDYFDRKIAVRMDSFSEEAQFKMLLKGRCDFVVTNEFVGQAIIDKYQLHNQVKHSFKSLDEVNFTIAFHPRNKQFVTILNKHIEMLAETGQLEEIIDTHRFSAVR</sequence>
<dbReference type="AlphaFoldDB" id="K6Y8A2"/>
<comment type="similarity">
    <text evidence="1">Belongs to the bacterial solute-binding protein 3 family.</text>
</comment>
<dbReference type="Gene3D" id="3.40.190.10">
    <property type="entry name" value="Periplasmic binding protein-like II"/>
    <property type="match status" value="2"/>
</dbReference>
<dbReference type="Proteomes" id="UP000006334">
    <property type="component" value="Unassembled WGS sequence"/>
</dbReference>
<dbReference type="EMBL" id="BAEN01000037">
    <property type="protein sequence ID" value="GAC14432.1"/>
    <property type="molecule type" value="Genomic_DNA"/>
</dbReference>
<organism evidence="2 3">
    <name type="scientific">Aliiglaciecola lipolytica E3</name>
    <dbReference type="NCBI Taxonomy" id="1127673"/>
    <lineage>
        <taxon>Bacteria</taxon>
        <taxon>Pseudomonadati</taxon>
        <taxon>Pseudomonadota</taxon>
        <taxon>Gammaproteobacteria</taxon>
        <taxon>Alteromonadales</taxon>
        <taxon>Alteromonadaceae</taxon>
        <taxon>Aliiglaciecola</taxon>
    </lineage>
</organism>
<evidence type="ECO:0000313" key="2">
    <source>
        <dbReference type="EMBL" id="GAC14432.1"/>
    </source>
</evidence>
<gene>
    <name evidence="2" type="ORF">GLIP_1803</name>
</gene>
<comment type="caution">
    <text evidence="2">The sequence shown here is derived from an EMBL/GenBank/DDBJ whole genome shotgun (WGS) entry which is preliminary data.</text>
</comment>